<dbReference type="InterPro" id="IPR050230">
    <property type="entry name" value="CALM/Myosin/TropC-like"/>
</dbReference>
<dbReference type="EMBL" id="JARBJD010000001">
    <property type="protein sequence ID" value="KAK2964779.1"/>
    <property type="molecule type" value="Genomic_DNA"/>
</dbReference>
<dbReference type="PANTHER" id="PTHR23048:SF0">
    <property type="entry name" value="CALMODULIN LIKE 3"/>
    <property type="match status" value="1"/>
</dbReference>
<proteinExistence type="predicted"/>
<evidence type="ECO:0000256" key="1">
    <source>
        <dbReference type="ARBA" id="ARBA00022737"/>
    </source>
</evidence>
<keyword evidence="3" id="KW-1185">Reference proteome</keyword>
<evidence type="ECO:0000313" key="2">
    <source>
        <dbReference type="EMBL" id="KAK2964779.1"/>
    </source>
</evidence>
<gene>
    <name evidence="2" type="ORF">BLNAU_79</name>
</gene>
<protein>
    <recommendedName>
        <fullName evidence="4">Calmodulin</fullName>
    </recommendedName>
</protein>
<keyword evidence="1" id="KW-0677">Repeat</keyword>
<dbReference type="PANTHER" id="PTHR23048">
    <property type="entry name" value="MYOSIN LIGHT CHAIN 1, 3"/>
    <property type="match status" value="1"/>
</dbReference>
<comment type="caution">
    <text evidence="2">The sequence shown here is derived from an EMBL/GenBank/DDBJ whole genome shotgun (WGS) entry which is preliminary data.</text>
</comment>
<evidence type="ECO:0008006" key="4">
    <source>
        <dbReference type="Google" id="ProtNLM"/>
    </source>
</evidence>
<evidence type="ECO:0000313" key="3">
    <source>
        <dbReference type="Proteomes" id="UP001281761"/>
    </source>
</evidence>
<dbReference type="SUPFAM" id="SSF47473">
    <property type="entry name" value="EF-hand"/>
    <property type="match status" value="1"/>
</dbReference>
<dbReference type="InterPro" id="IPR011992">
    <property type="entry name" value="EF-hand-dom_pair"/>
</dbReference>
<accession>A0ABQ9YLZ6</accession>
<sequence length="173" mass="18934">MTAADGANPTANFIRDEVVAAFSVFDEKKTGKLPPQPEQLLALLRSLGFDDITPSEVELLLFEMNAREKGGYDVDTLTPLVEKRKADRAANGYTDEQLISSALFAFNPEGGDFISADDFRMALLCTGEKLPEEEINSMIASGDPAGIGQIDVNVLITKLFRAPKKKKKPKKKK</sequence>
<reference evidence="2 3" key="1">
    <citation type="journal article" date="2022" name="bioRxiv">
        <title>Genomics of Preaxostyla Flagellates Illuminates Evolutionary Transitions and the Path Towards Mitochondrial Loss.</title>
        <authorList>
            <person name="Novak L.V.F."/>
            <person name="Treitli S.C."/>
            <person name="Pyrih J."/>
            <person name="Halakuc P."/>
            <person name="Pipaliya S.V."/>
            <person name="Vacek V."/>
            <person name="Brzon O."/>
            <person name="Soukal P."/>
            <person name="Eme L."/>
            <person name="Dacks J.B."/>
            <person name="Karnkowska A."/>
            <person name="Elias M."/>
            <person name="Hampl V."/>
        </authorList>
    </citation>
    <scope>NUCLEOTIDE SEQUENCE [LARGE SCALE GENOMIC DNA]</scope>
    <source>
        <strain evidence="2">NAU3</strain>
        <tissue evidence="2">Gut</tissue>
    </source>
</reference>
<dbReference type="Gene3D" id="1.10.238.10">
    <property type="entry name" value="EF-hand"/>
    <property type="match status" value="1"/>
</dbReference>
<name>A0ABQ9YLZ6_9EUKA</name>
<organism evidence="2 3">
    <name type="scientific">Blattamonas nauphoetae</name>
    <dbReference type="NCBI Taxonomy" id="2049346"/>
    <lineage>
        <taxon>Eukaryota</taxon>
        <taxon>Metamonada</taxon>
        <taxon>Preaxostyla</taxon>
        <taxon>Oxymonadida</taxon>
        <taxon>Blattamonas</taxon>
    </lineage>
</organism>
<dbReference type="Proteomes" id="UP001281761">
    <property type="component" value="Unassembled WGS sequence"/>
</dbReference>